<feature type="region of interest" description="Disordered" evidence="1">
    <location>
        <begin position="1"/>
        <end position="22"/>
    </location>
</feature>
<sequence length="104" mass="11943">HQVKQKVQQQNDQSHQLQNKLEKNEQQLYHELLQQNLQLQQQILENEKKLSKGVATKVMISENEQIDIVTTGTLSHLSLSDDVFVSHDNNNKISQGASEDVQIK</sequence>
<accession>A0A0B6Y6V7</accession>
<evidence type="ECO:0000256" key="1">
    <source>
        <dbReference type="SAM" id="MobiDB-lite"/>
    </source>
</evidence>
<gene>
    <name evidence="2" type="primary">ORF12878</name>
</gene>
<feature type="non-terminal residue" evidence="2">
    <location>
        <position position="1"/>
    </location>
</feature>
<protein>
    <submittedName>
        <fullName evidence="2">Uncharacterized protein</fullName>
    </submittedName>
</protein>
<dbReference type="EMBL" id="HACG01004365">
    <property type="protein sequence ID" value="CEK51230.1"/>
    <property type="molecule type" value="Transcribed_RNA"/>
</dbReference>
<feature type="non-terminal residue" evidence="2">
    <location>
        <position position="104"/>
    </location>
</feature>
<feature type="compositionally biased region" description="Low complexity" evidence="1">
    <location>
        <begin position="1"/>
        <end position="18"/>
    </location>
</feature>
<proteinExistence type="predicted"/>
<reference evidence="2" key="1">
    <citation type="submission" date="2014-12" db="EMBL/GenBank/DDBJ databases">
        <title>Insight into the proteome of Arion vulgaris.</title>
        <authorList>
            <person name="Aradska J."/>
            <person name="Bulat T."/>
            <person name="Smidak R."/>
            <person name="Sarate P."/>
            <person name="Gangsoo J."/>
            <person name="Sialana F."/>
            <person name="Bilban M."/>
            <person name="Lubec G."/>
        </authorList>
    </citation>
    <scope>NUCLEOTIDE SEQUENCE</scope>
    <source>
        <tissue evidence="2">Skin</tissue>
    </source>
</reference>
<name>A0A0B6Y6V7_9EUPU</name>
<evidence type="ECO:0000313" key="2">
    <source>
        <dbReference type="EMBL" id="CEK51230.1"/>
    </source>
</evidence>
<dbReference type="AlphaFoldDB" id="A0A0B6Y6V7"/>
<organism evidence="2">
    <name type="scientific">Arion vulgaris</name>
    <dbReference type="NCBI Taxonomy" id="1028688"/>
    <lineage>
        <taxon>Eukaryota</taxon>
        <taxon>Metazoa</taxon>
        <taxon>Spiralia</taxon>
        <taxon>Lophotrochozoa</taxon>
        <taxon>Mollusca</taxon>
        <taxon>Gastropoda</taxon>
        <taxon>Heterobranchia</taxon>
        <taxon>Euthyneura</taxon>
        <taxon>Panpulmonata</taxon>
        <taxon>Eupulmonata</taxon>
        <taxon>Stylommatophora</taxon>
        <taxon>Helicina</taxon>
        <taxon>Arionoidea</taxon>
        <taxon>Arionidae</taxon>
        <taxon>Arion</taxon>
    </lineage>
</organism>